<gene>
    <name evidence="1" type="ORF">BT96DRAFT_834197</name>
</gene>
<dbReference type="AlphaFoldDB" id="A0A6A4GVR8"/>
<name>A0A6A4GVR8_9AGAR</name>
<protein>
    <submittedName>
        <fullName evidence="1">Uncharacterized protein</fullName>
    </submittedName>
</protein>
<accession>A0A6A4GVR8</accession>
<dbReference type="SUPFAM" id="SSF140996">
    <property type="entry name" value="Hermes dimerisation domain"/>
    <property type="match status" value="1"/>
</dbReference>
<evidence type="ECO:0000313" key="1">
    <source>
        <dbReference type="EMBL" id="KAE9389942.1"/>
    </source>
</evidence>
<sequence length="142" mass="16351">LHRHARKCWGEEAVKAAQDSKDISRAREAIQKFGSKKKQSMLTAALRAVKGWAESFSTTPPSKESIRVVTARWVAECARPFRVVQDRGYRWLQKEGRPDRYVLSKETVLRDVKNLFEKTKEKIAAELQVSTDMENLNVLLTY</sequence>
<reference evidence="1" key="1">
    <citation type="journal article" date="2019" name="Environ. Microbiol.">
        <title>Fungal ecological strategies reflected in gene transcription - a case study of two litter decomposers.</title>
        <authorList>
            <person name="Barbi F."/>
            <person name="Kohler A."/>
            <person name="Barry K."/>
            <person name="Baskaran P."/>
            <person name="Daum C."/>
            <person name="Fauchery L."/>
            <person name="Ihrmark K."/>
            <person name="Kuo A."/>
            <person name="LaButti K."/>
            <person name="Lipzen A."/>
            <person name="Morin E."/>
            <person name="Grigoriev I.V."/>
            <person name="Henrissat B."/>
            <person name="Lindahl B."/>
            <person name="Martin F."/>
        </authorList>
    </citation>
    <scope>NUCLEOTIDE SEQUENCE</scope>
    <source>
        <strain evidence="1">JB14</strain>
    </source>
</reference>
<dbReference type="Proteomes" id="UP000799118">
    <property type="component" value="Unassembled WGS sequence"/>
</dbReference>
<organism evidence="1 2">
    <name type="scientific">Gymnopus androsaceus JB14</name>
    <dbReference type="NCBI Taxonomy" id="1447944"/>
    <lineage>
        <taxon>Eukaryota</taxon>
        <taxon>Fungi</taxon>
        <taxon>Dikarya</taxon>
        <taxon>Basidiomycota</taxon>
        <taxon>Agaricomycotina</taxon>
        <taxon>Agaricomycetes</taxon>
        <taxon>Agaricomycetidae</taxon>
        <taxon>Agaricales</taxon>
        <taxon>Marasmiineae</taxon>
        <taxon>Omphalotaceae</taxon>
        <taxon>Gymnopus</taxon>
    </lineage>
</organism>
<keyword evidence="2" id="KW-1185">Reference proteome</keyword>
<proteinExistence type="predicted"/>
<dbReference type="EMBL" id="ML769676">
    <property type="protein sequence ID" value="KAE9389942.1"/>
    <property type="molecule type" value="Genomic_DNA"/>
</dbReference>
<feature type="non-terminal residue" evidence="1">
    <location>
        <position position="1"/>
    </location>
</feature>
<dbReference type="OrthoDB" id="2677917at2759"/>
<evidence type="ECO:0000313" key="2">
    <source>
        <dbReference type="Proteomes" id="UP000799118"/>
    </source>
</evidence>